<sequence length="240" mass="26430">MLGRTTTWRALGGASTALLAAGVSLAYYYWHRQTPLALEPEHGSMAASLPLDPAHRPTKPRLATSLLKNIDTAKYEVVVVSPTNYFLFTPLLPSATVGTIELRSLIEPMRRMLKRIDGRFIEASAIDFDRSTVRIQDKSGHTADLPYDKLVIAVGSTTHNMGVPGVEHCHQLKTFSDAASIRHKIMDNFERAALPTTSPEERARLLSFVVCGGGPTGVEFAAELHEFLTEDLVNYFPEIP</sequence>
<dbReference type="PRINTS" id="PR00368">
    <property type="entry name" value="FADPNR"/>
</dbReference>
<dbReference type="Pfam" id="PF07992">
    <property type="entry name" value="Pyr_redox_2"/>
    <property type="match status" value="1"/>
</dbReference>
<dbReference type="EMBL" id="KZ990933">
    <property type="protein sequence ID" value="RKP23488.1"/>
    <property type="molecule type" value="Genomic_DNA"/>
</dbReference>
<dbReference type="AlphaFoldDB" id="A0A4P9YUP2"/>
<dbReference type="PANTHER" id="PTHR43706">
    <property type="entry name" value="NADH DEHYDROGENASE"/>
    <property type="match status" value="1"/>
</dbReference>
<evidence type="ECO:0000256" key="2">
    <source>
        <dbReference type="ARBA" id="ARBA00022630"/>
    </source>
</evidence>
<dbReference type="InterPro" id="IPR045024">
    <property type="entry name" value="NDH-2"/>
</dbReference>
<proteinExistence type="inferred from homology"/>
<dbReference type="InterPro" id="IPR023753">
    <property type="entry name" value="FAD/NAD-binding_dom"/>
</dbReference>
<evidence type="ECO:0000313" key="8">
    <source>
        <dbReference type="Proteomes" id="UP000278143"/>
    </source>
</evidence>
<dbReference type="Gene3D" id="3.50.50.100">
    <property type="match status" value="1"/>
</dbReference>
<dbReference type="OrthoDB" id="3244603at2759"/>
<name>A0A4P9YUP2_9FUNG</name>
<dbReference type="SUPFAM" id="SSF51905">
    <property type="entry name" value="FAD/NAD(P)-binding domain"/>
    <property type="match status" value="1"/>
</dbReference>
<dbReference type="InterPro" id="IPR036188">
    <property type="entry name" value="FAD/NAD-bd_sf"/>
</dbReference>
<feature type="non-terminal residue" evidence="7">
    <location>
        <position position="240"/>
    </location>
</feature>
<protein>
    <recommendedName>
        <fullName evidence="6">FAD/NAD(P)-binding domain-containing protein</fullName>
    </recommendedName>
</protein>
<organism evidence="7 8">
    <name type="scientific">Syncephalis pseudoplumigaleata</name>
    <dbReference type="NCBI Taxonomy" id="1712513"/>
    <lineage>
        <taxon>Eukaryota</taxon>
        <taxon>Fungi</taxon>
        <taxon>Fungi incertae sedis</taxon>
        <taxon>Zoopagomycota</taxon>
        <taxon>Zoopagomycotina</taxon>
        <taxon>Zoopagomycetes</taxon>
        <taxon>Zoopagales</taxon>
        <taxon>Piptocephalidaceae</taxon>
        <taxon>Syncephalis</taxon>
    </lineage>
</organism>
<keyword evidence="5" id="KW-0520">NAD</keyword>
<evidence type="ECO:0000256" key="5">
    <source>
        <dbReference type="ARBA" id="ARBA00023027"/>
    </source>
</evidence>
<feature type="domain" description="FAD/NAD(P)-binding" evidence="6">
    <location>
        <begin position="67"/>
        <end position="228"/>
    </location>
</feature>
<evidence type="ECO:0000259" key="6">
    <source>
        <dbReference type="Pfam" id="PF07992"/>
    </source>
</evidence>
<dbReference type="PANTHER" id="PTHR43706:SF50">
    <property type="entry name" value="NADH DEHYDROGENASE (UBIQUINONE)-RELATED"/>
    <property type="match status" value="1"/>
</dbReference>
<keyword evidence="8" id="KW-1185">Reference proteome</keyword>
<gene>
    <name evidence="7" type="ORF">SYNPS1DRAFT_24451</name>
</gene>
<evidence type="ECO:0000313" key="7">
    <source>
        <dbReference type="EMBL" id="RKP23488.1"/>
    </source>
</evidence>
<keyword evidence="2" id="KW-0285">Flavoprotein</keyword>
<keyword evidence="3" id="KW-0274">FAD</keyword>
<comment type="similarity">
    <text evidence="1">Belongs to the NADH dehydrogenase family.</text>
</comment>
<evidence type="ECO:0000256" key="4">
    <source>
        <dbReference type="ARBA" id="ARBA00023002"/>
    </source>
</evidence>
<reference evidence="8" key="1">
    <citation type="journal article" date="2018" name="Nat. Microbiol.">
        <title>Leveraging single-cell genomics to expand the fungal tree of life.</title>
        <authorList>
            <person name="Ahrendt S.R."/>
            <person name="Quandt C.A."/>
            <person name="Ciobanu D."/>
            <person name="Clum A."/>
            <person name="Salamov A."/>
            <person name="Andreopoulos B."/>
            <person name="Cheng J.F."/>
            <person name="Woyke T."/>
            <person name="Pelin A."/>
            <person name="Henrissat B."/>
            <person name="Reynolds N.K."/>
            <person name="Benny G.L."/>
            <person name="Smith M.E."/>
            <person name="James T.Y."/>
            <person name="Grigoriev I.V."/>
        </authorList>
    </citation>
    <scope>NUCLEOTIDE SEQUENCE [LARGE SCALE GENOMIC DNA]</scope>
    <source>
        <strain evidence="8">Benny S71-1</strain>
    </source>
</reference>
<dbReference type="GO" id="GO:0003954">
    <property type="term" value="F:NADH dehydrogenase activity"/>
    <property type="evidence" value="ECO:0007669"/>
    <property type="project" value="InterPro"/>
</dbReference>
<dbReference type="GO" id="GO:0005739">
    <property type="term" value="C:mitochondrion"/>
    <property type="evidence" value="ECO:0007669"/>
    <property type="project" value="TreeGrafter"/>
</dbReference>
<dbReference type="Proteomes" id="UP000278143">
    <property type="component" value="Unassembled WGS sequence"/>
</dbReference>
<keyword evidence="4" id="KW-0560">Oxidoreductase</keyword>
<evidence type="ECO:0000256" key="3">
    <source>
        <dbReference type="ARBA" id="ARBA00022827"/>
    </source>
</evidence>
<accession>A0A4P9YUP2</accession>
<evidence type="ECO:0000256" key="1">
    <source>
        <dbReference type="ARBA" id="ARBA00005272"/>
    </source>
</evidence>